<dbReference type="EMBL" id="CDMZ01002661">
    <property type="protein sequence ID" value="CEM43334.1"/>
    <property type="molecule type" value="Genomic_DNA"/>
</dbReference>
<organism evidence="2">
    <name type="scientific">Chromera velia CCMP2878</name>
    <dbReference type="NCBI Taxonomy" id="1169474"/>
    <lineage>
        <taxon>Eukaryota</taxon>
        <taxon>Sar</taxon>
        <taxon>Alveolata</taxon>
        <taxon>Colpodellida</taxon>
        <taxon>Chromeraceae</taxon>
        <taxon>Chromera</taxon>
    </lineage>
</organism>
<proteinExistence type="predicted"/>
<evidence type="ECO:0000256" key="1">
    <source>
        <dbReference type="SAM" id="MobiDB-lite"/>
    </source>
</evidence>
<sequence length="196" mass="21310">MVQNENNGAKGSLTGEGEFSYHLGDKKRTGAAAELSEDRPKFLLRLHSNENEDEFIGGIGAGLEGSGITPYPNYPFPPTTSDSQTPPFASTNPFGFGFHRAGSTEHFCDHMYYSPQAEVLLPEGSEVGLQLRRAFSYRRTASDLGKCKVEPFLEIVMNLVVHLAFLIFLGGATRMICTTTTIVWAPTGSSPSGRSQ</sequence>
<gene>
    <name evidence="2" type="ORF">Cvel_27463</name>
</gene>
<feature type="region of interest" description="Disordered" evidence="1">
    <location>
        <begin position="1"/>
        <end position="21"/>
    </location>
</feature>
<accession>A0A0G4HHB0</accession>
<reference evidence="2" key="1">
    <citation type="submission" date="2014-11" db="EMBL/GenBank/DDBJ databases">
        <authorList>
            <person name="Otto D Thomas"/>
            <person name="Naeem Raeece"/>
        </authorList>
    </citation>
    <scope>NUCLEOTIDE SEQUENCE</scope>
</reference>
<dbReference type="AlphaFoldDB" id="A0A0G4HHB0"/>
<protein>
    <submittedName>
        <fullName evidence="2">Uncharacterized protein</fullName>
    </submittedName>
</protein>
<dbReference type="VEuPathDB" id="CryptoDB:Cvel_27463"/>
<evidence type="ECO:0000313" key="2">
    <source>
        <dbReference type="EMBL" id="CEM43334.1"/>
    </source>
</evidence>
<name>A0A0G4HHB0_9ALVE</name>